<dbReference type="AlphaFoldDB" id="A0A344UVR8"/>
<dbReference type="SFLD" id="SFLDS00003">
    <property type="entry name" value="Haloacid_Dehalogenase"/>
    <property type="match status" value="1"/>
</dbReference>
<proteinExistence type="predicted"/>
<keyword evidence="1" id="KW-0378">Hydrolase</keyword>
<dbReference type="SFLD" id="SFLDG01129">
    <property type="entry name" value="C1.5:_HAD__Beta-PGM__Phosphata"/>
    <property type="match status" value="1"/>
</dbReference>
<dbReference type="Gene3D" id="3.40.50.1000">
    <property type="entry name" value="HAD superfamily/HAD-like"/>
    <property type="match status" value="1"/>
</dbReference>
<dbReference type="EMBL" id="CP025198">
    <property type="protein sequence ID" value="AXE39366.1"/>
    <property type="molecule type" value="Genomic_DNA"/>
</dbReference>
<gene>
    <name evidence="1" type="primary">gph</name>
    <name evidence="1" type="ORF">JS278_02214</name>
</gene>
<evidence type="ECO:0000313" key="2">
    <source>
        <dbReference type="Proteomes" id="UP000251995"/>
    </source>
</evidence>
<protein>
    <submittedName>
        <fullName evidence="1">Phosphoglycolate phosphatase</fullName>
        <ecNumber evidence="1">3.1.3.18</ecNumber>
    </submittedName>
</protein>
<accession>A0A344UVR8</accession>
<dbReference type="Proteomes" id="UP000251995">
    <property type="component" value="Chromosome"/>
</dbReference>
<dbReference type="InterPro" id="IPR050155">
    <property type="entry name" value="HAD-like_hydrolase_sf"/>
</dbReference>
<dbReference type="KEGG" id="acij:JS278_02214"/>
<dbReference type="PANTHER" id="PTHR43434">
    <property type="entry name" value="PHOSPHOGLYCOLATE PHOSPHATASE"/>
    <property type="match status" value="1"/>
</dbReference>
<dbReference type="GO" id="GO:0008967">
    <property type="term" value="F:phosphoglycolate phosphatase activity"/>
    <property type="evidence" value="ECO:0007669"/>
    <property type="project" value="UniProtKB-EC"/>
</dbReference>
<evidence type="ECO:0000313" key="1">
    <source>
        <dbReference type="EMBL" id="AXE39366.1"/>
    </source>
</evidence>
<dbReference type="InterPro" id="IPR023214">
    <property type="entry name" value="HAD_sf"/>
</dbReference>
<dbReference type="InterPro" id="IPR036412">
    <property type="entry name" value="HAD-like_sf"/>
</dbReference>
<dbReference type="GO" id="GO:0006281">
    <property type="term" value="P:DNA repair"/>
    <property type="evidence" value="ECO:0007669"/>
    <property type="project" value="TreeGrafter"/>
</dbReference>
<dbReference type="Pfam" id="PF00702">
    <property type="entry name" value="Hydrolase"/>
    <property type="match status" value="1"/>
</dbReference>
<dbReference type="NCBIfam" id="TIGR01509">
    <property type="entry name" value="HAD-SF-IA-v3"/>
    <property type="match status" value="1"/>
</dbReference>
<dbReference type="Gene3D" id="1.10.150.240">
    <property type="entry name" value="Putative phosphatase, domain 2"/>
    <property type="match status" value="1"/>
</dbReference>
<dbReference type="EC" id="3.1.3.18" evidence="1"/>
<dbReference type="InterPro" id="IPR006439">
    <property type="entry name" value="HAD-SF_hydro_IA"/>
</dbReference>
<organism evidence="1 2">
    <name type="scientific">Acidipropionibacterium virtanenii</name>
    <dbReference type="NCBI Taxonomy" id="2057246"/>
    <lineage>
        <taxon>Bacteria</taxon>
        <taxon>Bacillati</taxon>
        <taxon>Actinomycetota</taxon>
        <taxon>Actinomycetes</taxon>
        <taxon>Propionibacteriales</taxon>
        <taxon>Propionibacteriaceae</taxon>
        <taxon>Acidipropionibacterium</taxon>
    </lineage>
</organism>
<sequence length="228" mass="24473">MFGSHGRRAYARPSRISLMNVIWDMGGTLIDTYPEVDRTLAGAVWGEGVTAARLHEVAELRQESIAHAIGVLSERHRVSPDALQRAYDELKQRWSEHPAPLMDGAREVLAAVHGSGGLNLVATHRDRTSAEALVTALGIEIDDLVCAPDGLPRKPDPAMNLLLMDRHGLDPDAVLCVGDRPIDVLAAQASGTRGVLLDPGATTPPDALPEGCLVIADLRELIGLARIR</sequence>
<dbReference type="PANTHER" id="PTHR43434:SF25">
    <property type="entry name" value="PHOSPHOGLYCOLATE PHOSPHATASE"/>
    <property type="match status" value="1"/>
</dbReference>
<name>A0A344UVR8_9ACTN</name>
<keyword evidence="2" id="KW-1185">Reference proteome</keyword>
<dbReference type="GO" id="GO:0005829">
    <property type="term" value="C:cytosol"/>
    <property type="evidence" value="ECO:0007669"/>
    <property type="project" value="TreeGrafter"/>
</dbReference>
<dbReference type="SUPFAM" id="SSF56784">
    <property type="entry name" value="HAD-like"/>
    <property type="match status" value="1"/>
</dbReference>
<dbReference type="InterPro" id="IPR023198">
    <property type="entry name" value="PGP-like_dom2"/>
</dbReference>
<reference evidence="1 2" key="1">
    <citation type="submission" date="2017-12" db="EMBL/GenBank/DDBJ databases">
        <title>The whole genome sequence of the Acidipropionibacterium virtanenii sp. nov. type strain JS278.</title>
        <authorList>
            <person name="Laine P."/>
            <person name="Deptula P."/>
            <person name="Varmanen P."/>
            <person name="Auvinen P."/>
        </authorList>
    </citation>
    <scope>NUCLEOTIDE SEQUENCE [LARGE SCALE GENOMIC DNA]</scope>
    <source>
        <strain evidence="1 2">JS278</strain>
    </source>
</reference>